<protein>
    <submittedName>
        <fullName evidence="1">Uncharacterized protein</fullName>
    </submittedName>
</protein>
<dbReference type="EMBL" id="BKCJ010000079">
    <property type="protein sequence ID" value="GEU29553.1"/>
    <property type="molecule type" value="Genomic_DNA"/>
</dbReference>
<name>A0A699GIP5_TANCI</name>
<gene>
    <name evidence="1" type="ORF">Tci_001531</name>
</gene>
<reference evidence="1" key="1">
    <citation type="journal article" date="2019" name="Sci. Rep.">
        <title>Draft genome of Tanacetum cinerariifolium, the natural source of mosquito coil.</title>
        <authorList>
            <person name="Yamashiro T."/>
            <person name="Shiraishi A."/>
            <person name="Satake H."/>
            <person name="Nakayama K."/>
        </authorList>
    </citation>
    <scope>NUCLEOTIDE SEQUENCE</scope>
</reference>
<sequence>MKVKHPIIDWEIHSEEKREYWKIIKLRGHTTVYQFFVDVLKQFDREDLHQLWTLVKETLSIKQATKDKEKELWVELKRLFEPDFKEQLWTHNQALMHDPLEWKLYDTCGVHHVFSKDQEIFMLVEKDYLLKKGLATVMICNKLQVEKYS</sequence>
<dbReference type="AlphaFoldDB" id="A0A699GIP5"/>
<accession>A0A699GIP5</accession>
<organism evidence="1">
    <name type="scientific">Tanacetum cinerariifolium</name>
    <name type="common">Dalmatian daisy</name>
    <name type="synonym">Chrysanthemum cinerariifolium</name>
    <dbReference type="NCBI Taxonomy" id="118510"/>
    <lineage>
        <taxon>Eukaryota</taxon>
        <taxon>Viridiplantae</taxon>
        <taxon>Streptophyta</taxon>
        <taxon>Embryophyta</taxon>
        <taxon>Tracheophyta</taxon>
        <taxon>Spermatophyta</taxon>
        <taxon>Magnoliopsida</taxon>
        <taxon>eudicotyledons</taxon>
        <taxon>Gunneridae</taxon>
        <taxon>Pentapetalae</taxon>
        <taxon>asterids</taxon>
        <taxon>campanulids</taxon>
        <taxon>Asterales</taxon>
        <taxon>Asteraceae</taxon>
        <taxon>Asteroideae</taxon>
        <taxon>Anthemideae</taxon>
        <taxon>Anthemidinae</taxon>
        <taxon>Tanacetum</taxon>
    </lineage>
</organism>
<proteinExistence type="predicted"/>
<comment type="caution">
    <text evidence="1">The sequence shown here is derived from an EMBL/GenBank/DDBJ whole genome shotgun (WGS) entry which is preliminary data.</text>
</comment>
<evidence type="ECO:0000313" key="1">
    <source>
        <dbReference type="EMBL" id="GEU29553.1"/>
    </source>
</evidence>